<dbReference type="Proteomes" id="UP000438429">
    <property type="component" value="Unassembled WGS sequence"/>
</dbReference>
<reference evidence="2 3" key="1">
    <citation type="submission" date="2019-06" db="EMBL/GenBank/DDBJ databases">
        <title>Draft genomes of female and male turbot (Scophthalmus maximus).</title>
        <authorList>
            <person name="Xu H."/>
            <person name="Xu X.-W."/>
            <person name="Shao C."/>
            <person name="Chen S."/>
        </authorList>
    </citation>
    <scope>NUCLEOTIDE SEQUENCE [LARGE SCALE GENOMIC DNA]</scope>
    <source>
        <strain evidence="2">Ysfricsl-2016a</strain>
        <tissue evidence="2">Blood</tissue>
    </source>
</reference>
<evidence type="ECO:0000256" key="1">
    <source>
        <dbReference type="SAM" id="MobiDB-lite"/>
    </source>
</evidence>
<organism evidence="2 3">
    <name type="scientific">Scophthalmus maximus</name>
    <name type="common">Turbot</name>
    <name type="synonym">Psetta maxima</name>
    <dbReference type="NCBI Taxonomy" id="52904"/>
    <lineage>
        <taxon>Eukaryota</taxon>
        <taxon>Metazoa</taxon>
        <taxon>Chordata</taxon>
        <taxon>Craniata</taxon>
        <taxon>Vertebrata</taxon>
        <taxon>Euteleostomi</taxon>
        <taxon>Actinopterygii</taxon>
        <taxon>Neopterygii</taxon>
        <taxon>Teleostei</taxon>
        <taxon>Neoteleostei</taxon>
        <taxon>Acanthomorphata</taxon>
        <taxon>Carangaria</taxon>
        <taxon>Pleuronectiformes</taxon>
        <taxon>Pleuronectoidei</taxon>
        <taxon>Scophthalmidae</taxon>
        <taxon>Scophthalmus</taxon>
    </lineage>
</organism>
<comment type="caution">
    <text evidence="2">The sequence shown here is derived from an EMBL/GenBank/DDBJ whole genome shotgun (WGS) entry which is preliminary data.</text>
</comment>
<gene>
    <name evidence="2" type="ORF">F2P81_004128</name>
</gene>
<name>A0A6A4TIU3_SCOMX</name>
<dbReference type="AlphaFoldDB" id="A0A6A4TIU3"/>
<evidence type="ECO:0000313" key="2">
    <source>
        <dbReference type="EMBL" id="KAF0042791.1"/>
    </source>
</evidence>
<evidence type="ECO:0000313" key="3">
    <source>
        <dbReference type="Proteomes" id="UP000438429"/>
    </source>
</evidence>
<dbReference type="EMBL" id="VEVO01000004">
    <property type="protein sequence ID" value="KAF0042791.1"/>
    <property type="molecule type" value="Genomic_DNA"/>
</dbReference>
<proteinExistence type="predicted"/>
<sequence>MWKQQQQQQQLEEAFVVPPPLTQPIPQVTRLAPTCIEERKKCQDHIEAACSGKNLPSSWNGHKNLEMKAVNALLISSALRVFGRKREKEKRGIKEGEMDIKEERDVKKI</sequence>
<feature type="region of interest" description="Disordered" evidence="1">
    <location>
        <begin position="86"/>
        <end position="109"/>
    </location>
</feature>
<accession>A0A6A4TIU3</accession>
<protein>
    <submittedName>
        <fullName evidence="2">Uncharacterized protein</fullName>
    </submittedName>
</protein>